<dbReference type="InterPro" id="IPR009071">
    <property type="entry name" value="HMG_box_dom"/>
</dbReference>
<feature type="domain" description="HMG box" evidence="13">
    <location>
        <begin position="4"/>
        <end position="67"/>
    </location>
</feature>
<dbReference type="PANTHER" id="PTHR21358">
    <property type="entry name" value="PROTEIN MAELSTROM HOMOLOG"/>
    <property type="match status" value="1"/>
</dbReference>
<dbReference type="GO" id="GO:0043186">
    <property type="term" value="C:P granule"/>
    <property type="evidence" value="ECO:0007669"/>
    <property type="project" value="TreeGrafter"/>
</dbReference>
<dbReference type="Pfam" id="PF13017">
    <property type="entry name" value="Maelstrom"/>
    <property type="match status" value="2"/>
</dbReference>
<keyword evidence="8" id="KW-0943">RNA-mediated gene silencing</keyword>
<dbReference type="GO" id="GO:0005634">
    <property type="term" value="C:nucleus"/>
    <property type="evidence" value="ECO:0007669"/>
    <property type="project" value="UniProtKB-SubCell"/>
</dbReference>
<dbReference type="AlphaFoldDB" id="T1IXH4"/>
<evidence type="ECO:0000256" key="12">
    <source>
        <dbReference type="SAM" id="MobiDB-lite"/>
    </source>
</evidence>
<dbReference type="GO" id="GO:0043565">
    <property type="term" value="F:sequence-specific DNA binding"/>
    <property type="evidence" value="ECO:0007669"/>
    <property type="project" value="TreeGrafter"/>
</dbReference>
<evidence type="ECO:0000259" key="13">
    <source>
        <dbReference type="PROSITE" id="PS50118"/>
    </source>
</evidence>
<dbReference type="Gene3D" id="1.10.30.10">
    <property type="entry name" value="High mobility group box domain"/>
    <property type="match status" value="2"/>
</dbReference>
<evidence type="ECO:0000256" key="6">
    <source>
        <dbReference type="ARBA" id="ARBA00022782"/>
    </source>
</evidence>
<dbReference type="Proteomes" id="UP000014500">
    <property type="component" value="Unassembled WGS sequence"/>
</dbReference>
<feature type="domain" description="HMG box" evidence="13">
    <location>
        <begin position="483"/>
        <end position="551"/>
    </location>
</feature>
<evidence type="ECO:0000256" key="5">
    <source>
        <dbReference type="ARBA" id="ARBA00022490"/>
    </source>
</evidence>
<evidence type="ECO:0000313" key="14">
    <source>
        <dbReference type="EnsemblMetazoa" id="SMAR005907-PA"/>
    </source>
</evidence>
<protein>
    <recommendedName>
        <fullName evidence="13">HMG box domain-containing protein</fullName>
    </recommendedName>
</protein>
<organism evidence="14 15">
    <name type="scientific">Strigamia maritima</name>
    <name type="common">European centipede</name>
    <name type="synonym">Geophilus maritimus</name>
    <dbReference type="NCBI Taxonomy" id="126957"/>
    <lineage>
        <taxon>Eukaryota</taxon>
        <taxon>Metazoa</taxon>
        <taxon>Ecdysozoa</taxon>
        <taxon>Arthropoda</taxon>
        <taxon>Myriapoda</taxon>
        <taxon>Chilopoda</taxon>
        <taxon>Pleurostigmophora</taxon>
        <taxon>Geophilomorpha</taxon>
        <taxon>Linotaeniidae</taxon>
        <taxon>Strigamia</taxon>
    </lineage>
</organism>
<evidence type="ECO:0000256" key="10">
    <source>
        <dbReference type="ARBA" id="ARBA00023254"/>
    </source>
</evidence>
<dbReference type="GO" id="GO:0007283">
    <property type="term" value="P:spermatogenesis"/>
    <property type="evidence" value="ECO:0007669"/>
    <property type="project" value="TreeGrafter"/>
</dbReference>
<proteinExistence type="inferred from homology"/>
<evidence type="ECO:0000256" key="4">
    <source>
        <dbReference type="ARBA" id="ARBA00022473"/>
    </source>
</evidence>
<keyword evidence="6" id="KW-0221">Differentiation</keyword>
<reference evidence="14" key="2">
    <citation type="submission" date="2015-02" db="UniProtKB">
        <authorList>
            <consortium name="EnsemblMetazoa"/>
        </authorList>
    </citation>
    <scope>IDENTIFICATION</scope>
</reference>
<dbReference type="GO" id="GO:0030154">
    <property type="term" value="P:cell differentiation"/>
    <property type="evidence" value="ECO:0007669"/>
    <property type="project" value="UniProtKB-KW"/>
</dbReference>
<dbReference type="SUPFAM" id="SSF47095">
    <property type="entry name" value="HMG-box"/>
    <property type="match status" value="2"/>
</dbReference>
<keyword evidence="4" id="KW-0217">Developmental protein</keyword>
<dbReference type="CDD" id="cd21992">
    <property type="entry name" value="HMG-box_MAEL"/>
    <property type="match status" value="1"/>
</dbReference>
<dbReference type="SMART" id="SM00398">
    <property type="entry name" value="HMG"/>
    <property type="match status" value="2"/>
</dbReference>
<evidence type="ECO:0000313" key="15">
    <source>
        <dbReference type="Proteomes" id="UP000014500"/>
    </source>
</evidence>
<comment type="subcellular location">
    <subcellularLocation>
        <location evidence="2">Cytoplasm</location>
    </subcellularLocation>
    <subcellularLocation>
        <location evidence="1">Nucleus</location>
    </subcellularLocation>
</comment>
<dbReference type="PROSITE" id="PS50118">
    <property type="entry name" value="HMG_BOX_2"/>
    <property type="match status" value="2"/>
</dbReference>
<keyword evidence="9 11" id="KW-0539">Nucleus</keyword>
<comment type="similarity">
    <text evidence="3">Belongs to the maelstrom family.</text>
</comment>
<dbReference type="EMBL" id="JH431647">
    <property type="status" value="NOT_ANNOTATED_CDS"/>
    <property type="molecule type" value="Genomic_DNA"/>
</dbReference>
<dbReference type="InterPro" id="IPR024970">
    <property type="entry name" value="Maelstrom"/>
</dbReference>
<evidence type="ECO:0000256" key="1">
    <source>
        <dbReference type="ARBA" id="ARBA00004123"/>
    </source>
</evidence>
<dbReference type="PANTHER" id="PTHR21358:SF4">
    <property type="entry name" value="PROTEIN MAELSTROM HOMOLOG"/>
    <property type="match status" value="1"/>
</dbReference>
<dbReference type="GO" id="GO:0060964">
    <property type="term" value="P:regulation of miRNA-mediated gene silencing"/>
    <property type="evidence" value="ECO:0007669"/>
    <property type="project" value="InterPro"/>
</dbReference>
<keyword evidence="7 11" id="KW-0238">DNA-binding</keyword>
<dbReference type="InterPro" id="IPR039259">
    <property type="entry name" value="Protein_maelstrom"/>
</dbReference>
<evidence type="ECO:0000256" key="11">
    <source>
        <dbReference type="PROSITE-ProRule" id="PRU00267"/>
    </source>
</evidence>
<evidence type="ECO:0000256" key="2">
    <source>
        <dbReference type="ARBA" id="ARBA00004496"/>
    </source>
</evidence>
<name>T1IXH4_STRMM</name>
<keyword evidence="15" id="KW-1185">Reference proteome</keyword>
<dbReference type="eggNOG" id="ENOG502QTQB">
    <property type="taxonomic scope" value="Eukaryota"/>
</dbReference>
<reference evidence="15" key="1">
    <citation type="submission" date="2011-05" db="EMBL/GenBank/DDBJ databases">
        <authorList>
            <person name="Richards S.R."/>
            <person name="Qu J."/>
            <person name="Jiang H."/>
            <person name="Jhangiani S.N."/>
            <person name="Agravi P."/>
            <person name="Goodspeed R."/>
            <person name="Gross S."/>
            <person name="Mandapat C."/>
            <person name="Jackson L."/>
            <person name="Mathew T."/>
            <person name="Pu L."/>
            <person name="Thornton R."/>
            <person name="Saada N."/>
            <person name="Wilczek-Boney K.B."/>
            <person name="Lee S."/>
            <person name="Kovar C."/>
            <person name="Wu Y."/>
            <person name="Scherer S.E."/>
            <person name="Worley K.C."/>
            <person name="Muzny D.M."/>
            <person name="Gibbs R."/>
        </authorList>
    </citation>
    <scope>NUCLEOTIDE SEQUENCE</scope>
    <source>
        <strain evidence="15">Brora</strain>
    </source>
</reference>
<dbReference type="OMA" id="CLEWIHE"/>
<feature type="DNA-binding region" description="HMG box" evidence="11">
    <location>
        <begin position="483"/>
        <end position="551"/>
    </location>
</feature>
<accession>T1IXH4</accession>
<keyword evidence="10" id="KW-0469">Meiosis</keyword>
<evidence type="ECO:0000256" key="7">
    <source>
        <dbReference type="ARBA" id="ARBA00023125"/>
    </source>
</evidence>
<dbReference type="EnsemblMetazoa" id="SMAR005907-RA">
    <property type="protein sequence ID" value="SMAR005907-PA"/>
    <property type="gene ID" value="SMAR005907"/>
</dbReference>
<evidence type="ECO:0000256" key="8">
    <source>
        <dbReference type="ARBA" id="ARBA00023158"/>
    </source>
</evidence>
<dbReference type="Pfam" id="PF09011">
    <property type="entry name" value="HMG_box_2"/>
    <property type="match status" value="2"/>
</dbReference>
<dbReference type="GO" id="GO:0045892">
    <property type="term" value="P:negative regulation of DNA-templated transcription"/>
    <property type="evidence" value="ECO:0007669"/>
    <property type="project" value="TreeGrafter"/>
</dbReference>
<keyword evidence="5" id="KW-0963">Cytoplasm</keyword>
<dbReference type="GO" id="GO:0034587">
    <property type="term" value="P:piRNA processing"/>
    <property type="evidence" value="ECO:0007669"/>
    <property type="project" value="TreeGrafter"/>
</dbReference>
<evidence type="ECO:0000256" key="3">
    <source>
        <dbReference type="ARBA" id="ARBA00007057"/>
    </source>
</evidence>
<feature type="DNA-binding region" description="HMG box" evidence="11">
    <location>
        <begin position="4"/>
        <end position="67"/>
    </location>
</feature>
<dbReference type="GO" id="GO:0007140">
    <property type="term" value="P:male meiotic nuclear division"/>
    <property type="evidence" value="ECO:0007669"/>
    <property type="project" value="TreeGrafter"/>
</dbReference>
<feature type="region of interest" description="Disordered" evidence="12">
    <location>
        <begin position="397"/>
        <end position="472"/>
    </location>
</feature>
<dbReference type="HOGENOM" id="CLU_333537_0_0_1"/>
<dbReference type="InterPro" id="IPR036910">
    <property type="entry name" value="HMG_box_dom_sf"/>
</dbReference>
<evidence type="ECO:0000256" key="9">
    <source>
        <dbReference type="ARBA" id="ARBA00023242"/>
    </source>
</evidence>
<sequence length="857" mass="98339">MPNKKKQYNGFYFFMRDMQEDLKKKGTSVKMEKMSELAHPKWTKLSQTEQDVYTARAKKYKEDFSDEGKMDCFGCSIKLAQNKQHEKKQKENDMIKNINRSLDKLSKNDIIKQKFHLIYFNYACKSDTNVFIPCEVGLVEYTIEKGIVKHYHTFIKPTNIPKGFKFTCINETKITHGIPHEDFELANADYTEIYNAIKRFVKQDGRSNSWKYVYAMPEKIEQIEKCLEWIHEMSGDPDDMCFEVYDILTLFVALRKNTRSPIVESIARDFLSKTTYDYESNIGCKFHDENDKSSNCALSIPKRLAFLLSDYLCDEYGVEIIQGQHFPDANDEQFVTVKSSSFKLSSATSKYEPEPPEPPKPPQFAKPIITKIGRSSVFQPDSVEIFGESYSDRAKKLADAASGSSAKQQVRHEPPTRYNEAVGWAPKSSQTEFQINKDDFPEIGSARVPGGSGMGRGVLRRPNSSTSDKPIAGIGRAKRKLPKRKQYNAFGSYMKDLRKEMTKTRKFVSQKEFIKDAHSKWKTLSSKEQGAYKVKAQKEKVEAREKEVAVTLPVINLNEIKGQKLQEVRKLFGAINPKKVVDEKFYLIFFNITCKVEPDMIHIPVEVGMIEYSIKKGITSEYQMFIDPGKIPSGYRFNCIEKSELSHGIPIENFKKASNDYEEILNDLNLFTKNCNVVYTLPDDLLVLDYTEQTVSCLNWLKKSAGLEDENNFQVYNVLDLLKCILEIANDKEVDETVRSYFSSTTYDYQPKMGCKFHDSADKNRYCALALARKCGYILSDKLGDLYNIESIPGKHFPFVEDNSVVIKSGNFKIPENHSFDRKKPAEKKEKGLNMIKTTGKSSVFQPDSVDIYGKKM</sequence>